<accession>A0A4U1ER53</accession>
<proteinExistence type="predicted"/>
<evidence type="ECO:0000256" key="2">
    <source>
        <dbReference type="ARBA" id="ARBA00012307"/>
    </source>
</evidence>
<dbReference type="InterPro" id="IPR002076">
    <property type="entry name" value="ELO_fam"/>
</dbReference>
<keyword evidence="8" id="KW-0443">Lipid metabolism</keyword>
<keyword evidence="7 11" id="KW-1133">Transmembrane helix</keyword>
<dbReference type="EMBL" id="RWIC01000962">
    <property type="protein sequence ID" value="TKC38637.1"/>
    <property type="molecule type" value="Genomic_DNA"/>
</dbReference>
<evidence type="ECO:0000256" key="7">
    <source>
        <dbReference type="ARBA" id="ARBA00022989"/>
    </source>
</evidence>
<dbReference type="InterPro" id="IPR030457">
    <property type="entry name" value="ELO_CS"/>
</dbReference>
<gene>
    <name evidence="12" type="ORF">EI555_013752</name>
</gene>
<protein>
    <recommendedName>
        <fullName evidence="2">very-long-chain 3-oxoacyl-CoA synthase</fullName>
        <ecNumber evidence="2">2.3.1.199</ecNumber>
    </recommendedName>
</protein>
<evidence type="ECO:0000313" key="12">
    <source>
        <dbReference type="EMBL" id="TKC38637.1"/>
    </source>
</evidence>
<comment type="caution">
    <text evidence="12">The sequence shown here is derived from an EMBL/GenBank/DDBJ whole genome shotgun (WGS) entry which is preliminary data.</text>
</comment>
<dbReference type="GO" id="GO:0005789">
    <property type="term" value="C:endoplasmic reticulum membrane"/>
    <property type="evidence" value="ECO:0007669"/>
    <property type="project" value="TreeGrafter"/>
</dbReference>
<dbReference type="GO" id="GO:0019367">
    <property type="term" value="P:fatty acid elongation, saturated fatty acid"/>
    <property type="evidence" value="ECO:0007669"/>
    <property type="project" value="TreeGrafter"/>
</dbReference>
<keyword evidence="6" id="KW-0276">Fatty acid metabolism</keyword>
<dbReference type="GO" id="GO:0042761">
    <property type="term" value="P:very long-chain fatty acid biosynthetic process"/>
    <property type="evidence" value="ECO:0007669"/>
    <property type="project" value="TreeGrafter"/>
</dbReference>
<feature type="transmembrane region" description="Helical" evidence="11">
    <location>
        <begin position="29"/>
        <end position="48"/>
    </location>
</feature>
<feature type="transmembrane region" description="Helical" evidence="11">
    <location>
        <begin position="163"/>
        <end position="183"/>
    </location>
</feature>
<keyword evidence="4" id="KW-0808">Transferase</keyword>
<dbReference type="GO" id="GO:0034626">
    <property type="term" value="P:fatty acid elongation, polyunsaturated fatty acid"/>
    <property type="evidence" value="ECO:0007669"/>
    <property type="project" value="TreeGrafter"/>
</dbReference>
<keyword evidence="10" id="KW-0275">Fatty acid biosynthesis</keyword>
<evidence type="ECO:0000256" key="6">
    <source>
        <dbReference type="ARBA" id="ARBA00022832"/>
    </source>
</evidence>
<sequence length="218" mass="25099">VLATALVLEKLWNKYPWALENRDPRPESWFLVHWSLPVTPLLAFYLLLGVTGPRLVSPREPLRLAGPLAAYNLGQVLLSGFMATSLLANYSYFCQPVDDSQSLFILRKKPEQITFLHVYHHGTVLLNCRLRRDAEFFGPCLHFVAIVAHSSYSVFAECPFPDGFNVAVLLYSLSLIPFFLNFYHQTYLRGNRRSWLKGRDQGLKLTEPSPERVWWKMA</sequence>
<evidence type="ECO:0000256" key="8">
    <source>
        <dbReference type="ARBA" id="ARBA00023098"/>
    </source>
</evidence>
<dbReference type="AlphaFoldDB" id="A0A4U1ER53"/>
<evidence type="ECO:0000256" key="5">
    <source>
        <dbReference type="ARBA" id="ARBA00022692"/>
    </source>
</evidence>
<reference evidence="13" key="1">
    <citation type="journal article" date="2019" name="IScience">
        <title>Narwhal Genome Reveals Long-Term Low Genetic Diversity despite Current Large Abundance Size.</title>
        <authorList>
            <person name="Westbury M.V."/>
            <person name="Petersen B."/>
            <person name="Garde E."/>
            <person name="Heide-Jorgensen M.P."/>
            <person name="Lorenzen E.D."/>
        </authorList>
    </citation>
    <scope>NUCLEOTIDE SEQUENCE [LARGE SCALE GENOMIC DNA]</scope>
</reference>
<keyword evidence="9 11" id="KW-0472">Membrane</keyword>
<keyword evidence="3" id="KW-0444">Lipid biosynthesis</keyword>
<evidence type="ECO:0000256" key="9">
    <source>
        <dbReference type="ARBA" id="ARBA00023136"/>
    </source>
</evidence>
<dbReference type="PROSITE" id="PS01188">
    <property type="entry name" value="ELO"/>
    <property type="match status" value="1"/>
</dbReference>
<evidence type="ECO:0000313" key="13">
    <source>
        <dbReference type="Proteomes" id="UP000308365"/>
    </source>
</evidence>
<evidence type="ECO:0000256" key="11">
    <source>
        <dbReference type="SAM" id="Phobius"/>
    </source>
</evidence>
<dbReference type="Proteomes" id="UP000308365">
    <property type="component" value="Unassembled WGS sequence"/>
</dbReference>
<feature type="non-terminal residue" evidence="12">
    <location>
        <position position="1"/>
    </location>
</feature>
<evidence type="ECO:0000256" key="1">
    <source>
        <dbReference type="ARBA" id="ARBA00004141"/>
    </source>
</evidence>
<evidence type="ECO:0000256" key="10">
    <source>
        <dbReference type="ARBA" id="ARBA00023160"/>
    </source>
</evidence>
<dbReference type="EC" id="2.3.1.199" evidence="2"/>
<name>A0A4U1ER53_MONMO</name>
<comment type="subcellular location">
    <subcellularLocation>
        <location evidence="1">Membrane</location>
        <topology evidence="1">Multi-pass membrane protein</topology>
    </subcellularLocation>
</comment>
<evidence type="ECO:0000256" key="4">
    <source>
        <dbReference type="ARBA" id="ARBA00022679"/>
    </source>
</evidence>
<dbReference type="PANTHER" id="PTHR11157">
    <property type="entry name" value="FATTY ACID ACYL TRANSFERASE-RELATED"/>
    <property type="match status" value="1"/>
</dbReference>
<feature type="transmembrane region" description="Helical" evidence="11">
    <location>
        <begin position="69"/>
        <end position="93"/>
    </location>
</feature>
<dbReference type="PANTHER" id="PTHR11157:SF126">
    <property type="entry name" value="ELONGATION OF VERY LONG CHAIN FATTY ACIDS PROTEIN"/>
    <property type="match status" value="1"/>
</dbReference>
<evidence type="ECO:0000256" key="3">
    <source>
        <dbReference type="ARBA" id="ARBA00022516"/>
    </source>
</evidence>
<dbReference type="GO" id="GO:0030148">
    <property type="term" value="P:sphingolipid biosynthetic process"/>
    <property type="evidence" value="ECO:0007669"/>
    <property type="project" value="TreeGrafter"/>
</dbReference>
<organism evidence="12 13">
    <name type="scientific">Monodon monoceros</name>
    <name type="common">Narwhal</name>
    <name type="synonym">Ceratodon monodon</name>
    <dbReference type="NCBI Taxonomy" id="40151"/>
    <lineage>
        <taxon>Eukaryota</taxon>
        <taxon>Metazoa</taxon>
        <taxon>Chordata</taxon>
        <taxon>Craniata</taxon>
        <taxon>Vertebrata</taxon>
        <taxon>Euteleostomi</taxon>
        <taxon>Mammalia</taxon>
        <taxon>Eutheria</taxon>
        <taxon>Laurasiatheria</taxon>
        <taxon>Artiodactyla</taxon>
        <taxon>Whippomorpha</taxon>
        <taxon>Cetacea</taxon>
        <taxon>Odontoceti</taxon>
        <taxon>Monodontidae</taxon>
        <taxon>Monodon</taxon>
    </lineage>
</organism>
<keyword evidence="5 11" id="KW-0812">Transmembrane</keyword>
<dbReference type="GO" id="GO:0034625">
    <property type="term" value="P:fatty acid elongation, monounsaturated fatty acid"/>
    <property type="evidence" value="ECO:0007669"/>
    <property type="project" value="TreeGrafter"/>
</dbReference>
<dbReference type="GO" id="GO:0009922">
    <property type="term" value="F:fatty acid elongase activity"/>
    <property type="evidence" value="ECO:0007669"/>
    <property type="project" value="UniProtKB-EC"/>
</dbReference>